<reference evidence="2 3" key="1">
    <citation type="submission" date="2020-07" db="EMBL/GenBank/DDBJ databases">
        <title>Trichoderma asperellum IC-1 whole genome shotgun sequence.</title>
        <authorList>
            <person name="Kanamasa S."/>
            <person name="Takahashi H."/>
        </authorList>
    </citation>
    <scope>NUCLEOTIDE SEQUENCE [LARGE SCALE GENOMIC DNA]</scope>
    <source>
        <strain evidence="2 3">IC-1</strain>
    </source>
</reference>
<dbReference type="Proteomes" id="UP000517252">
    <property type="component" value="Unassembled WGS sequence"/>
</dbReference>
<evidence type="ECO:0000256" key="1">
    <source>
        <dbReference type="SAM" id="MobiDB-lite"/>
    </source>
</evidence>
<dbReference type="EMBL" id="BLZH01000001">
    <property type="protein sequence ID" value="GFP52507.1"/>
    <property type="molecule type" value="Genomic_DNA"/>
</dbReference>
<feature type="region of interest" description="Disordered" evidence="1">
    <location>
        <begin position="1"/>
        <end position="24"/>
    </location>
</feature>
<name>A0A6V8QJ59_TRIAP</name>
<dbReference type="OrthoDB" id="5398685at2759"/>
<comment type="caution">
    <text evidence="2">The sequence shown here is derived from an EMBL/GenBank/DDBJ whole genome shotgun (WGS) entry which is preliminary data.</text>
</comment>
<organism evidence="2 3">
    <name type="scientific">Trichoderma asperellum</name>
    <name type="common">Filamentous fungus</name>
    <dbReference type="NCBI Taxonomy" id="101201"/>
    <lineage>
        <taxon>Eukaryota</taxon>
        <taxon>Fungi</taxon>
        <taxon>Dikarya</taxon>
        <taxon>Ascomycota</taxon>
        <taxon>Pezizomycotina</taxon>
        <taxon>Sordariomycetes</taxon>
        <taxon>Hypocreomycetidae</taxon>
        <taxon>Hypocreales</taxon>
        <taxon>Hypocreaceae</taxon>
        <taxon>Trichoderma</taxon>
    </lineage>
</organism>
<feature type="region of interest" description="Disordered" evidence="1">
    <location>
        <begin position="61"/>
        <end position="89"/>
    </location>
</feature>
<evidence type="ECO:0000313" key="2">
    <source>
        <dbReference type="EMBL" id="GFP52507.1"/>
    </source>
</evidence>
<gene>
    <name evidence="2" type="ORF">TASIC1_0001065900</name>
</gene>
<dbReference type="AlphaFoldDB" id="A0A6V8QJ59"/>
<proteinExistence type="predicted"/>
<feature type="compositionally biased region" description="Basic and acidic residues" evidence="1">
    <location>
        <begin position="69"/>
        <end position="89"/>
    </location>
</feature>
<feature type="compositionally biased region" description="Polar residues" evidence="1">
    <location>
        <begin position="1"/>
        <end position="10"/>
    </location>
</feature>
<sequence>MGASSDSPVANSPKPDQHEAAPEVDLAQALRELARGEQTATAMEANLTNLESKLDALLAAFEQLEEEEEKGRKSPENEAPKQQNKPDGK</sequence>
<evidence type="ECO:0000313" key="3">
    <source>
        <dbReference type="Proteomes" id="UP000517252"/>
    </source>
</evidence>
<accession>A0A6V8QJ59</accession>
<protein>
    <submittedName>
        <fullName evidence="2">Uncharacterized protein</fullName>
    </submittedName>
</protein>